<comment type="similarity">
    <text evidence="1">Belongs to the ABC transporter superfamily.</text>
</comment>
<feature type="domain" description="ABC transporter" evidence="5">
    <location>
        <begin position="4"/>
        <end position="238"/>
    </location>
</feature>
<evidence type="ECO:0000259" key="5">
    <source>
        <dbReference type="PROSITE" id="PS50893"/>
    </source>
</evidence>
<dbReference type="SMART" id="SM00382">
    <property type="entry name" value="AAA"/>
    <property type="match status" value="1"/>
</dbReference>
<dbReference type="InterPro" id="IPR003593">
    <property type="entry name" value="AAA+_ATPase"/>
</dbReference>
<dbReference type="InterPro" id="IPR050153">
    <property type="entry name" value="Metal_Ion_Import_ABC"/>
</dbReference>
<dbReference type="GO" id="GO:0005524">
    <property type="term" value="F:ATP binding"/>
    <property type="evidence" value="ECO:0007669"/>
    <property type="project" value="UniProtKB-KW"/>
</dbReference>
<evidence type="ECO:0000256" key="2">
    <source>
        <dbReference type="ARBA" id="ARBA00022448"/>
    </source>
</evidence>
<dbReference type="PROSITE" id="PS00211">
    <property type="entry name" value="ABC_TRANSPORTER_1"/>
    <property type="match status" value="1"/>
</dbReference>
<dbReference type="AlphaFoldDB" id="A0A370CIE0"/>
<accession>A0A370CIE0</accession>
<dbReference type="InterPro" id="IPR027417">
    <property type="entry name" value="P-loop_NTPase"/>
</dbReference>
<dbReference type="Proteomes" id="UP000226429">
    <property type="component" value="Unassembled WGS sequence"/>
</dbReference>
<dbReference type="InterPro" id="IPR017871">
    <property type="entry name" value="ABC_transporter-like_CS"/>
</dbReference>
<proteinExistence type="inferred from homology"/>
<protein>
    <submittedName>
        <fullName evidence="6">ATP-binding cassette domain-containing protein</fullName>
    </submittedName>
</protein>
<dbReference type="PANTHER" id="PTHR42734:SF17">
    <property type="entry name" value="METAL TRANSPORT SYSTEM ATP-BINDING PROTEIN TM_0124-RELATED"/>
    <property type="match status" value="1"/>
</dbReference>
<evidence type="ECO:0000256" key="4">
    <source>
        <dbReference type="ARBA" id="ARBA00022840"/>
    </source>
</evidence>
<comment type="caution">
    <text evidence="6">The sequence shown here is derived from an EMBL/GenBank/DDBJ whole genome shotgun (WGS) entry which is preliminary data.</text>
</comment>
<dbReference type="EMBL" id="NMOS02000010">
    <property type="protein sequence ID" value="RDH40320.1"/>
    <property type="molecule type" value="Genomic_DNA"/>
</dbReference>
<evidence type="ECO:0000313" key="6">
    <source>
        <dbReference type="EMBL" id="RDH40320.1"/>
    </source>
</evidence>
<keyword evidence="3" id="KW-0547">Nucleotide-binding</keyword>
<organism evidence="6 7">
    <name type="scientific">Candidatus Aquirickettsiella gammari</name>
    <dbReference type="NCBI Taxonomy" id="2016198"/>
    <lineage>
        <taxon>Bacteria</taxon>
        <taxon>Pseudomonadati</taxon>
        <taxon>Pseudomonadota</taxon>
        <taxon>Gammaproteobacteria</taxon>
        <taxon>Legionellales</taxon>
        <taxon>Coxiellaceae</taxon>
        <taxon>Candidatus Aquirickettsiella</taxon>
    </lineage>
</organism>
<name>A0A370CIE0_9COXI</name>
<dbReference type="Gene3D" id="3.40.50.300">
    <property type="entry name" value="P-loop containing nucleotide triphosphate hydrolases"/>
    <property type="match status" value="1"/>
</dbReference>
<reference evidence="6 7" key="1">
    <citation type="journal article" date="2017" name="Int. J. Syst. Evol. Microbiol.">
        <title>Aquarickettsiella crustaci n. gen. n. sp. (Gammaproteobacteria: Legionellales: Coxiellaceae); a bacterial pathogen of the freshwater crustacean: Gammarus fossarum (Malacostraca: Amphipoda).</title>
        <authorList>
            <person name="Bojko J."/>
            <person name="Dunn A.M."/>
            <person name="Stebbing P.D."/>
            <person name="Van Aerle R."/>
            <person name="Bacela-Spychalska K."/>
            <person name="Bean T.P."/>
            <person name="Stentiford G.D."/>
        </authorList>
    </citation>
    <scope>NUCLEOTIDE SEQUENCE [LARGE SCALE GENOMIC DNA]</scope>
    <source>
        <strain evidence="6">RA15029</strain>
    </source>
</reference>
<evidence type="ECO:0000256" key="3">
    <source>
        <dbReference type="ARBA" id="ARBA00022741"/>
    </source>
</evidence>
<evidence type="ECO:0000313" key="7">
    <source>
        <dbReference type="Proteomes" id="UP000226429"/>
    </source>
</evidence>
<dbReference type="SUPFAM" id="SSF52540">
    <property type="entry name" value="P-loop containing nucleoside triphosphate hydrolases"/>
    <property type="match status" value="1"/>
</dbReference>
<evidence type="ECO:0000256" key="1">
    <source>
        <dbReference type="ARBA" id="ARBA00005417"/>
    </source>
</evidence>
<dbReference type="GO" id="GO:0016887">
    <property type="term" value="F:ATP hydrolysis activity"/>
    <property type="evidence" value="ECO:0007669"/>
    <property type="project" value="InterPro"/>
</dbReference>
<keyword evidence="4 6" id="KW-0067">ATP-binding</keyword>
<reference evidence="6 7" key="2">
    <citation type="journal article" date="2018" name="J. Invertebr. Pathol.">
        <title>'Candidatus Aquirickettsiella gammari' (Gammaproteobacteria: Legionellales: Coxiellaceae): A bacterial pathogen of the freshwater crustacean Gammarus fossarum (Malacostraca: Amphipoda).</title>
        <authorList>
            <person name="Bojko J."/>
            <person name="Dunn A.M."/>
            <person name="Stebbing P.D."/>
            <person name="van Aerle R."/>
            <person name="Bacela-Spychalska K."/>
            <person name="Bean T.P."/>
            <person name="Urrutia A."/>
            <person name="Stentiford G.D."/>
        </authorList>
    </citation>
    <scope>NUCLEOTIDE SEQUENCE [LARGE SCALE GENOMIC DNA]</scope>
    <source>
        <strain evidence="6">RA15029</strain>
    </source>
</reference>
<keyword evidence="7" id="KW-1185">Reference proteome</keyword>
<dbReference type="Pfam" id="PF00005">
    <property type="entry name" value="ABC_tran"/>
    <property type="match status" value="1"/>
</dbReference>
<gene>
    <name evidence="6" type="ORF">CFE62_004235</name>
</gene>
<dbReference type="PROSITE" id="PS50893">
    <property type="entry name" value="ABC_TRANSPORTER_2"/>
    <property type="match status" value="1"/>
</dbReference>
<dbReference type="InterPro" id="IPR003439">
    <property type="entry name" value="ABC_transporter-like_ATP-bd"/>
</dbReference>
<dbReference type="PANTHER" id="PTHR42734">
    <property type="entry name" value="METAL TRANSPORT SYSTEM ATP-BINDING PROTEIN TM_0124-RELATED"/>
    <property type="match status" value="1"/>
</dbReference>
<keyword evidence="2" id="KW-0813">Transport</keyword>
<sequence length="272" mass="30324">MNAIEFKQLSLAYGQRCIFQDFTASIASGEFIAILGVNGAGKSTLLRSILGLIAPSKGQISLFGQALHKGASFIGYMPQMRQNTGSNNSLSAYAWLGANLNGYQWGLPRLNAQQTEELQRVIRLVKAEKIINRPYSLLSGGERQRLLLAQALLNKPKILLLDEPLVNLDPYYQATLVNLIDEIRLQYGITILFTSHDINPLISSVGRVLYLAKGKAVIGLVNEIINSKKLSELYGMDMQVIQHEQQLFVINKELGFHHHVNHCRPDLDHFSV</sequence>